<proteinExistence type="predicted"/>
<evidence type="ECO:0000313" key="1">
    <source>
        <dbReference type="EMBL" id="KAK8988089.1"/>
    </source>
</evidence>
<dbReference type="EMBL" id="JBBPBN010000059">
    <property type="protein sequence ID" value="KAK8988089.1"/>
    <property type="molecule type" value="Genomic_DNA"/>
</dbReference>
<reference evidence="1 2" key="1">
    <citation type="journal article" date="2024" name="G3 (Bethesda)">
        <title>Genome assembly of Hibiscus sabdariffa L. provides insights into metabolisms of medicinal natural products.</title>
        <authorList>
            <person name="Kim T."/>
        </authorList>
    </citation>
    <scope>NUCLEOTIDE SEQUENCE [LARGE SCALE GENOMIC DNA]</scope>
    <source>
        <strain evidence="1">TK-2024</strain>
        <tissue evidence="1">Old leaves</tissue>
    </source>
</reference>
<protein>
    <submittedName>
        <fullName evidence="1">Uncharacterized protein</fullName>
    </submittedName>
</protein>
<gene>
    <name evidence="1" type="ORF">V6N11_065688</name>
</gene>
<dbReference type="PANTHER" id="PTHR33592">
    <property type="entry name" value="TRANSMEMBRANE PROTEIN"/>
    <property type="match status" value="1"/>
</dbReference>
<organism evidence="1 2">
    <name type="scientific">Hibiscus sabdariffa</name>
    <name type="common">roselle</name>
    <dbReference type="NCBI Taxonomy" id="183260"/>
    <lineage>
        <taxon>Eukaryota</taxon>
        <taxon>Viridiplantae</taxon>
        <taxon>Streptophyta</taxon>
        <taxon>Embryophyta</taxon>
        <taxon>Tracheophyta</taxon>
        <taxon>Spermatophyta</taxon>
        <taxon>Magnoliopsida</taxon>
        <taxon>eudicotyledons</taxon>
        <taxon>Gunneridae</taxon>
        <taxon>Pentapetalae</taxon>
        <taxon>rosids</taxon>
        <taxon>malvids</taxon>
        <taxon>Malvales</taxon>
        <taxon>Malvaceae</taxon>
        <taxon>Malvoideae</taxon>
        <taxon>Hibiscus</taxon>
    </lineage>
</organism>
<comment type="caution">
    <text evidence="1">The sequence shown here is derived from an EMBL/GenBank/DDBJ whole genome shotgun (WGS) entry which is preliminary data.</text>
</comment>
<sequence>MGFLKETRALLVFAIFFLSFTAEFGAAIRPRQLREPLFRTMVPNFESMPKGPVPPSAGSPCTSTPGGSDHCVVNEINAAGHLFGRPRLSHRRCYEVCWYCFHGAIVLQLDSSHLK</sequence>
<dbReference type="PANTHER" id="PTHR33592:SF10">
    <property type="entry name" value="TRANSMEMBRANE PROTEIN"/>
    <property type="match status" value="1"/>
</dbReference>
<evidence type="ECO:0000313" key="2">
    <source>
        <dbReference type="Proteomes" id="UP001396334"/>
    </source>
</evidence>
<keyword evidence="2" id="KW-1185">Reference proteome</keyword>
<accession>A0ABR2PI23</accession>
<dbReference type="Proteomes" id="UP001396334">
    <property type="component" value="Unassembled WGS sequence"/>
</dbReference>
<name>A0ABR2PI23_9ROSI</name>